<protein>
    <recommendedName>
        <fullName evidence="2">DUF6759 domain-containing protein</fullName>
    </recommendedName>
</protein>
<dbReference type="RefSeq" id="WP_133942624.1">
    <property type="nucleotide sequence ID" value="NZ_SOEO01000001.1"/>
</dbReference>
<feature type="chain" id="PRO_5020627090" description="DUF6759 domain-containing protein" evidence="1">
    <location>
        <begin position="19"/>
        <end position="153"/>
    </location>
</feature>
<comment type="caution">
    <text evidence="3">The sequence shown here is derived from an EMBL/GenBank/DDBJ whole genome shotgun (WGS) entry which is preliminary data.</text>
</comment>
<dbReference type="AlphaFoldDB" id="A0A4R8IGM6"/>
<reference evidence="3 4" key="1">
    <citation type="submission" date="2019-03" db="EMBL/GenBank/DDBJ databases">
        <title>Genomic Encyclopedia of Type Strains, Phase III (KMG-III): the genomes of soil and plant-associated and newly described type strains.</title>
        <authorList>
            <person name="Whitman W."/>
        </authorList>
    </citation>
    <scope>NUCLEOTIDE SEQUENCE [LARGE SCALE GENOMIC DNA]</scope>
    <source>
        <strain evidence="3 4">CGMCC 1.12802</strain>
    </source>
</reference>
<keyword evidence="1" id="KW-0732">Signal</keyword>
<dbReference type="OrthoDB" id="1252037at2"/>
<feature type="domain" description="DUF6759" evidence="2">
    <location>
        <begin position="51"/>
        <end position="137"/>
    </location>
</feature>
<evidence type="ECO:0000259" key="2">
    <source>
        <dbReference type="Pfam" id="PF20545"/>
    </source>
</evidence>
<feature type="signal peptide" evidence="1">
    <location>
        <begin position="1"/>
        <end position="18"/>
    </location>
</feature>
<evidence type="ECO:0000313" key="3">
    <source>
        <dbReference type="EMBL" id="TDX85973.1"/>
    </source>
</evidence>
<dbReference type="EMBL" id="SOEO01000001">
    <property type="protein sequence ID" value="TDX85973.1"/>
    <property type="molecule type" value="Genomic_DNA"/>
</dbReference>
<evidence type="ECO:0000313" key="4">
    <source>
        <dbReference type="Proteomes" id="UP000295313"/>
    </source>
</evidence>
<proteinExistence type="predicted"/>
<dbReference type="Pfam" id="PF20545">
    <property type="entry name" value="DUF6759"/>
    <property type="match status" value="1"/>
</dbReference>
<dbReference type="Proteomes" id="UP000295313">
    <property type="component" value="Unassembled WGS sequence"/>
</dbReference>
<name>A0A4R8IGM6_9FLAO</name>
<organism evidence="3 4">
    <name type="scientific">Epilithonimonas xixisoli</name>
    <dbReference type="NCBI Taxonomy" id="1476462"/>
    <lineage>
        <taxon>Bacteria</taxon>
        <taxon>Pseudomonadati</taxon>
        <taxon>Bacteroidota</taxon>
        <taxon>Flavobacteriia</taxon>
        <taxon>Flavobacteriales</taxon>
        <taxon>Weeksellaceae</taxon>
        <taxon>Chryseobacterium group</taxon>
        <taxon>Epilithonimonas</taxon>
    </lineage>
</organism>
<keyword evidence="4" id="KW-1185">Reference proteome</keyword>
<evidence type="ECO:0000256" key="1">
    <source>
        <dbReference type="SAM" id="SignalP"/>
    </source>
</evidence>
<sequence>MNRIFSFLIFSFSVCSLSAQTFLPRSTAGLAGSSSDVSQPQADLPKEPKDNLAIRTLNQLFNSDESNKNKILIINNDSDCDFTMNISGHENYIIPVAAGKTESIILKEGEYVLRSEICQSAYLSKKIISENMQVNIRHKIVTTPETPALSAIK</sequence>
<accession>A0A4R8IGM6</accession>
<gene>
    <name evidence="3" type="ORF">B0I22_0067</name>
</gene>
<dbReference type="InterPro" id="IPR046647">
    <property type="entry name" value="DUF6759"/>
</dbReference>